<proteinExistence type="predicted"/>
<evidence type="ECO:0000313" key="3">
    <source>
        <dbReference type="Proteomes" id="UP000078224"/>
    </source>
</evidence>
<evidence type="ECO:0000256" key="1">
    <source>
        <dbReference type="ARBA" id="ARBA00022649"/>
    </source>
</evidence>
<protein>
    <recommendedName>
        <fullName evidence="4">CcdA family antitoxin protein</fullName>
    </recommendedName>
</protein>
<accession>A0A1B7K057</accession>
<name>A0A1B7K057_9GAMM</name>
<gene>
    <name evidence="2" type="ORF">M998_0791</name>
</gene>
<dbReference type="Pfam" id="PF07362">
    <property type="entry name" value="CcdA"/>
    <property type="match status" value="1"/>
</dbReference>
<dbReference type="EMBL" id="LXEW01000015">
    <property type="protein sequence ID" value="OAT53542.1"/>
    <property type="molecule type" value="Genomic_DNA"/>
</dbReference>
<keyword evidence="1" id="KW-1277">Toxin-antitoxin system</keyword>
<evidence type="ECO:0000313" key="2">
    <source>
        <dbReference type="EMBL" id="OAT53542.1"/>
    </source>
</evidence>
<keyword evidence="3" id="KW-1185">Reference proteome</keyword>
<dbReference type="AlphaFoldDB" id="A0A1B7K057"/>
<dbReference type="Proteomes" id="UP000078224">
    <property type="component" value="Unassembled WGS sequence"/>
</dbReference>
<sequence>MSSTAHRMKKTVSVTVTPELYEQARRAKLNFSAILSNALIIELKKAEALKWKEQNREGFNELNRISDENGLLSDKYKEF</sequence>
<comment type="caution">
    <text evidence="2">The sequence shown here is derived from an EMBL/GenBank/DDBJ whole genome shotgun (WGS) entry which is preliminary data.</text>
</comment>
<reference evidence="2 3" key="1">
    <citation type="submission" date="2016-04" db="EMBL/GenBank/DDBJ databases">
        <title>ATOL: Assembling a taxonomically balanced genome-scale reconstruction of the evolutionary history of the Enterobacteriaceae.</title>
        <authorList>
            <person name="Plunkett G.III."/>
            <person name="Neeno-Eckwall E.C."/>
            <person name="Glasner J.D."/>
            <person name="Perna N.T."/>
        </authorList>
    </citation>
    <scope>NUCLEOTIDE SEQUENCE [LARGE SCALE GENOMIC DNA]</scope>
    <source>
        <strain evidence="2 3">ATCC 35613</strain>
    </source>
</reference>
<dbReference type="OrthoDB" id="7219749at2"/>
<evidence type="ECO:0008006" key="4">
    <source>
        <dbReference type="Google" id="ProtNLM"/>
    </source>
</evidence>
<dbReference type="RefSeq" id="WP_068442587.1">
    <property type="nucleotide sequence ID" value="NZ_LXEW01000015.1"/>
</dbReference>
<dbReference type="PATRIC" id="fig|1354272.4.peg.815"/>
<organism evidence="2 3">
    <name type="scientific">Providencia heimbachae ATCC 35613</name>
    <dbReference type="NCBI Taxonomy" id="1354272"/>
    <lineage>
        <taxon>Bacteria</taxon>
        <taxon>Pseudomonadati</taxon>
        <taxon>Pseudomonadota</taxon>
        <taxon>Gammaproteobacteria</taxon>
        <taxon>Enterobacterales</taxon>
        <taxon>Morganellaceae</taxon>
        <taxon>Providencia</taxon>
    </lineage>
</organism>
<dbReference type="InterPro" id="IPR009956">
    <property type="entry name" value="Post-segregation_anti-tox_CcdA"/>
</dbReference>